<dbReference type="Ensembl" id="ENSPKIT00000023672.1">
    <property type="protein sequence ID" value="ENSPKIP00000011723.1"/>
    <property type="gene ID" value="ENSPKIG00000018695.1"/>
</dbReference>
<protein>
    <submittedName>
        <fullName evidence="8">THAP domain-containing protein 6-like</fullName>
    </submittedName>
</protein>
<evidence type="ECO:0000256" key="4">
    <source>
        <dbReference type="ARBA" id="ARBA00023125"/>
    </source>
</evidence>
<proteinExistence type="predicted"/>
<dbReference type="AlphaFoldDB" id="A0A3B3R017"/>
<dbReference type="Pfam" id="PF05485">
    <property type="entry name" value="THAP"/>
    <property type="match status" value="1"/>
</dbReference>
<sequence>MPDFCAAYGCSNQRNDKTKQQGITFHRFPNDKVRRQAWTAALRRKGFEPQSRTVICSCHFKPEDFDRTGQTTRLKEGAIPSVFKFPDRLSKKIQKGSCRMSTSTCQRTWRTRPQPGVSSCRMSTSTCQRTWRTRPQPGDHHYAFDPAKAKHNIAEAQEQLEKLQRELRNAKDREKRHHNRVKTLLQDLKDKEILTEELQQKLDYYSGWLTWPCCRPSVENLR</sequence>
<dbReference type="SUPFAM" id="SSF57716">
    <property type="entry name" value="Glucocorticoid receptor-like (DNA-binding domain)"/>
    <property type="match status" value="1"/>
</dbReference>
<name>A0A3B3R017_9TELE</name>
<accession>A0A3B3R017</accession>
<evidence type="ECO:0000256" key="1">
    <source>
        <dbReference type="ARBA" id="ARBA00022723"/>
    </source>
</evidence>
<dbReference type="PROSITE" id="PS50950">
    <property type="entry name" value="ZF_THAP"/>
    <property type="match status" value="1"/>
</dbReference>
<feature type="domain" description="THAP-type" evidence="7">
    <location>
        <begin position="1"/>
        <end position="83"/>
    </location>
</feature>
<organism evidence="8 9">
    <name type="scientific">Paramormyrops kingsleyae</name>
    <dbReference type="NCBI Taxonomy" id="1676925"/>
    <lineage>
        <taxon>Eukaryota</taxon>
        <taxon>Metazoa</taxon>
        <taxon>Chordata</taxon>
        <taxon>Craniata</taxon>
        <taxon>Vertebrata</taxon>
        <taxon>Euteleostomi</taxon>
        <taxon>Actinopterygii</taxon>
        <taxon>Neopterygii</taxon>
        <taxon>Teleostei</taxon>
        <taxon>Osteoglossocephala</taxon>
        <taxon>Osteoglossomorpha</taxon>
        <taxon>Osteoglossiformes</taxon>
        <taxon>Mormyridae</taxon>
        <taxon>Paramormyrops</taxon>
    </lineage>
</organism>
<keyword evidence="9" id="KW-1185">Reference proteome</keyword>
<evidence type="ECO:0000259" key="7">
    <source>
        <dbReference type="PROSITE" id="PS50950"/>
    </source>
</evidence>
<dbReference type="SMART" id="SM00980">
    <property type="entry name" value="THAP"/>
    <property type="match status" value="1"/>
</dbReference>
<dbReference type="GeneTree" id="ENSGT00940000165627"/>
<keyword evidence="6" id="KW-0175">Coiled coil</keyword>
<evidence type="ECO:0000256" key="3">
    <source>
        <dbReference type="ARBA" id="ARBA00022833"/>
    </source>
</evidence>
<reference evidence="8" key="1">
    <citation type="submission" date="2025-08" db="UniProtKB">
        <authorList>
            <consortium name="Ensembl"/>
        </authorList>
    </citation>
    <scope>IDENTIFICATION</scope>
</reference>
<dbReference type="PANTHER" id="PTHR47696">
    <property type="entry name" value="THAP DOMAIN-CONTAINING PROTEIN 2"/>
    <property type="match status" value="1"/>
</dbReference>
<evidence type="ECO:0000313" key="9">
    <source>
        <dbReference type="Proteomes" id="UP000261540"/>
    </source>
</evidence>
<keyword evidence="4 5" id="KW-0238">DNA-binding</keyword>
<dbReference type="GO" id="GO:0008270">
    <property type="term" value="F:zinc ion binding"/>
    <property type="evidence" value="ECO:0007669"/>
    <property type="project" value="UniProtKB-KW"/>
</dbReference>
<reference evidence="8" key="2">
    <citation type="submission" date="2025-09" db="UniProtKB">
        <authorList>
            <consortium name="Ensembl"/>
        </authorList>
    </citation>
    <scope>IDENTIFICATION</scope>
</reference>
<feature type="coiled-coil region" evidence="6">
    <location>
        <begin position="146"/>
        <end position="201"/>
    </location>
</feature>
<keyword evidence="1" id="KW-0479">Metal-binding</keyword>
<keyword evidence="2 5" id="KW-0863">Zinc-finger</keyword>
<evidence type="ECO:0000256" key="2">
    <source>
        <dbReference type="ARBA" id="ARBA00022771"/>
    </source>
</evidence>
<dbReference type="InterPro" id="IPR026521">
    <property type="entry name" value="THAP2"/>
</dbReference>
<dbReference type="PANTHER" id="PTHR47696:SF1">
    <property type="entry name" value="THAP DOMAIN-CONTAINING PROTEIN 2"/>
    <property type="match status" value="1"/>
</dbReference>
<dbReference type="Gene3D" id="6.20.210.20">
    <property type="entry name" value="THAP domain"/>
    <property type="match status" value="1"/>
</dbReference>
<dbReference type="Proteomes" id="UP000261540">
    <property type="component" value="Unplaced"/>
</dbReference>
<dbReference type="SMART" id="SM00692">
    <property type="entry name" value="DM3"/>
    <property type="match status" value="1"/>
</dbReference>
<dbReference type="InterPro" id="IPR006612">
    <property type="entry name" value="THAP_Znf"/>
</dbReference>
<dbReference type="InterPro" id="IPR038441">
    <property type="entry name" value="THAP_Znf_sf"/>
</dbReference>
<dbReference type="GO" id="GO:0003677">
    <property type="term" value="F:DNA binding"/>
    <property type="evidence" value="ECO:0007669"/>
    <property type="project" value="UniProtKB-UniRule"/>
</dbReference>
<evidence type="ECO:0000256" key="5">
    <source>
        <dbReference type="PROSITE-ProRule" id="PRU00309"/>
    </source>
</evidence>
<keyword evidence="3" id="KW-0862">Zinc</keyword>
<evidence type="ECO:0000256" key="6">
    <source>
        <dbReference type="SAM" id="Coils"/>
    </source>
</evidence>
<evidence type="ECO:0000313" key="8">
    <source>
        <dbReference type="Ensembl" id="ENSPKIP00000011723.1"/>
    </source>
</evidence>